<dbReference type="WBParaSite" id="jg16258">
    <property type="protein sequence ID" value="jg16258"/>
    <property type="gene ID" value="jg16258"/>
</dbReference>
<feature type="domain" description="NADH:ubiquinone oxidoreductase intermediate-associated protein 30" evidence="5">
    <location>
        <begin position="138"/>
        <end position="311"/>
    </location>
</feature>
<name>A0A915D5H9_9BILA</name>
<reference evidence="7" key="1">
    <citation type="submission" date="2022-11" db="UniProtKB">
        <authorList>
            <consortium name="WormBaseParasite"/>
        </authorList>
    </citation>
    <scope>IDENTIFICATION</scope>
</reference>
<evidence type="ECO:0000256" key="2">
    <source>
        <dbReference type="ARBA" id="ARBA00007884"/>
    </source>
</evidence>
<organism evidence="6 7">
    <name type="scientific">Ditylenchus dipsaci</name>
    <dbReference type="NCBI Taxonomy" id="166011"/>
    <lineage>
        <taxon>Eukaryota</taxon>
        <taxon>Metazoa</taxon>
        <taxon>Ecdysozoa</taxon>
        <taxon>Nematoda</taxon>
        <taxon>Chromadorea</taxon>
        <taxon>Rhabditida</taxon>
        <taxon>Tylenchina</taxon>
        <taxon>Tylenchomorpha</taxon>
        <taxon>Sphaerularioidea</taxon>
        <taxon>Anguinidae</taxon>
        <taxon>Anguininae</taxon>
        <taxon>Ditylenchus</taxon>
    </lineage>
</organism>
<sequence length="341" mass="39514">MQPALISRSVRQFCSHKLASTSKSFNQPALPEEQTKVPAKGIKETLARFLPNNIFDSIDEHRPKSAATTLGFENKQGLDGYDPDVPLETLRKKALPVFKQQTSKLMGEVSQMLKPNFEKPEIYKFIRGLRQDETLIQYDFKSEHSLEKWQTGCDSDWGEGYSKCQLFRTENGSAIFQGTLSTKLIKDGKTERAGWCGMKTCDRHAYNRRIQYKEWEHFSHLVIKCRGDGRRYKVMLHSPGIQDVTWFDSHTYPLHTHGGPYWQYEKIPFSRFFHTVRDRIQDEQFVVPRHQVSAVGITLSDRINGDFKLEVDFIGAYHDTSHTEKFAYEMFQLPLLSTKGF</sequence>
<dbReference type="GO" id="GO:0005739">
    <property type="term" value="C:mitochondrion"/>
    <property type="evidence" value="ECO:0007669"/>
    <property type="project" value="UniProtKB-SubCell"/>
</dbReference>
<keyword evidence="3" id="KW-0496">Mitochondrion</keyword>
<comment type="subcellular location">
    <subcellularLocation>
        <location evidence="1">Mitochondrion</location>
    </subcellularLocation>
</comment>
<evidence type="ECO:0000256" key="1">
    <source>
        <dbReference type="ARBA" id="ARBA00004173"/>
    </source>
</evidence>
<evidence type="ECO:0000259" key="5">
    <source>
        <dbReference type="Pfam" id="PF08547"/>
    </source>
</evidence>
<dbReference type="Proteomes" id="UP000887574">
    <property type="component" value="Unplaced"/>
</dbReference>
<dbReference type="GO" id="GO:0032981">
    <property type="term" value="P:mitochondrial respiratory chain complex I assembly"/>
    <property type="evidence" value="ECO:0007669"/>
    <property type="project" value="TreeGrafter"/>
</dbReference>
<keyword evidence="6" id="KW-1185">Reference proteome</keyword>
<dbReference type="InterPro" id="IPR039131">
    <property type="entry name" value="NDUFAF1"/>
</dbReference>
<dbReference type="GO" id="GO:0006120">
    <property type="term" value="P:mitochondrial electron transport, NADH to ubiquinone"/>
    <property type="evidence" value="ECO:0007669"/>
    <property type="project" value="TreeGrafter"/>
</dbReference>
<dbReference type="InterPro" id="IPR008979">
    <property type="entry name" value="Galactose-bd-like_sf"/>
</dbReference>
<evidence type="ECO:0000256" key="3">
    <source>
        <dbReference type="ARBA" id="ARBA00023128"/>
    </source>
</evidence>
<evidence type="ECO:0000313" key="7">
    <source>
        <dbReference type="WBParaSite" id="jg16258"/>
    </source>
</evidence>
<evidence type="ECO:0000313" key="6">
    <source>
        <dbReference type="Proteomes" id="UP000887574"/>
    </source>
</evidence>
<comment type="similarity">
    <text evidence="2">Belongs to the CIA30 family.</text>
</comment>
<protein>
    <submittedName>
        <fullName evidence="7">NADH:ubiquinone oxidoreductase intermediate-associated protein 30 domain-containing protein</fullName>
    </submittedName>
</protein>
<dbReference type="PANTHER" id="PTHR13194">
    <property type="entry name" value="COMPLEX I INTERMEDIATE-ASSOCIATED PROTEIN 30"/>
    <property type="match status" value="1"/>
</dbReference>
<dbReference type="GO" id="GO:0051082">
    <property type="term" value="F:unfolded protein binding"/>
    <property type="evidence" value="ECO:0007669"/>
    <property type="project" value="TreeGrafter"/>
</dbReference>
<evidence type="ECO:0000256" key="4">
    <source>
        <dbReference type="ARBA" id="ARBA00023186"/>
    </source>
</evidence>
<dbReference type="AlphaFoldDB" id="A0A915D5H9"/>
<dbReference type="PANTHER" id="PTHR13194:SF18">
    <property type="entry name" value="COMPLEX I INTERMEDIATE-ASSOCIATED PROTEIN 30, MITOCHONDRIAL"/>
    <property type="match status" value="1"/>
</dbReference>
<dbReference type="SUPFAM" id="SSF49785">
    <property type="entry name" value="Galactose-binding domain-like"/>
    <property type="match status" value="1"/>
</dbReference>
<accession>A0A915D5H9</accession>
<dbReference type="Pfam" id="PF08547">
    <property type="entry name" value="CIA30"/>
    <property type="match status" value="1"/>
</dbReference>
<proteinExistence type="inferred from homology"/>
<dbReference type="InterPro" id="IPR013857">
    <property type="entry name" value="NADH-UbQ_OxRdtase-assoc_prot30"/>
</dbReference>
<keyword evidence="4" id="KW-0143">Chaperone</keyword>